<keyword evidence="5" id="KW-1185">Reference proteome</keyword>
<feature type="compositionally biased region" description="Polar residues" evidence="1">
    <location>
        <begin position="429"/>
        <end position="439"/>
    </location>
</feature>
<sequence length="454" mass="48965">MREGLNGLTARGRAFLAAGVTAVVCAIVLGQPTLTRVGVLLVALPLLTAYLVGRSRYRLALTRTVSPQLVSAGQRATVRLELTNEGRTPTGLLLLEDRLPYALGTRPRFVLEVMSLGWQRQMEYVVRSDLRGRFEIGPMSVRVSDPFGLVELGRTFQTTVPLTVTPRTVPLPVVPLSGAWTGSGDNRPRAFTTGSAEDVTVREYRQGDDLRRVHWRSSARAGELMVRREEQPWQSRATLVLDNRLMAHRGHGAASSLEAAVSAAASIAVHLSQRGFVVRLVTADGEDPGTVWHDRASSQNTAPLLEALSVVEGSRSSHLDASWLGEGGHVGLLVAVLGHLDQHDRPMLRRLVHHGSAPHAIALDVDAWDTRSGPDREVPGAAWLSGFGWRAVGARPDDNLATLWQELGRRSAGGGGVRPFGPDSHDSPDTQGRQGTQDSRGTRVTRVATDVAGG</sequence>
<feature type="domain" description="DUF58" evidence="3">
    <location>
        <begin position="201"/>
        <end position="283"/>
    </location>
</feature>
<accession>A0A927Q0Q4</accession>
<gene>
    <name evidence="4" type="ORF">IE331_06175</name>
</gene>
<proteinExistence type="predicted"/>
<comment type="caution">
    <text evidence="4">The sequence shown here is derived from an EMBL/GenBank/DDBJ whole genome shotgun (WGS) entry which is preliminary data.</text>
</comment>
<name>A0A927Q0Q4_9ACTN</name>
<evidence type="ECO:0000313" key="4">
    <source>
        <dbReference type="EMBL" id="MBD8869207.1"/>
    </source>
</evidence>
<dbReference type="InterPro" id="IPR002881">
    <property type="entry name" value="DUF58"/>
</dbReference>
<evidence type="ECO:0000259" key="3">
    <source>
        <dbReference type="Pfam" id="PF01882"/>
    </source>
</evidence>
<dbReference type="Pfam" id="PF01882">
    <property type="entry name" value="DUF58"/>
    <property type="match status" value="1"/>
</dbReference>
<evidence type="ECO:0000256" key="2">
    <source>
        <dbReference type="SAM" id="Phobius"/>
    </source>
</evidence>
<organism evidence="4 5">
    <name type="scientific">Nocardioides donggukensis</name>
    <dbReference type="NCBI Taxonomy" id="2774019"/>
    <lineage>
        <taxon>Bacteria</taxon>
        <taxon>Bacillati</taxon>
        <taxon>Actinomycetota</taxon>
        <taxon>Actinomycetes</taxon>
        <taxon>Propionibacteriales</taxon>
        <taxon>Nocardioidaceae</taxon>
        <taxon>Nocardioides</taxon>
    </lineage>
</organism>
<dbReference type="Proteomes" id="UP000616839">
    <property type="component" value="Unassembled WGS sequence"/>
</dbReference>
<dbReference type="AlphaFoldDB" id="A0A927Q0Q4"/>
<keyword evidence="2" id="KW-0472">Membrane</keyword>
<dbReference type="PANTHER" id="PTHR34351">
    <property type="entry name" value="SLR1927 PROTEIN-RELATED"/>
    <property type="match status" value="1"/>
</dbReference>
<protein>
    <submittedName>
        <fullName evidence="4">DUF58 domain-containing protein</fullName>
    </submittedName>
</protein>
<reference evidence="4" key="1">
    <citation type="submission" date="2020-09" db="EMBL/GenBank/DDBJ databases">
        <title>Nocardioides sp. strain MJB4 16S ribosomal RNA gene Genome sequencing and assembly.</title>
        <authorList>
            <person name="Kim I."/>
        </authorList>
    </citation>
    <scope>NUCLEOTIDE SEQUENCE</scope>
    <source>
        <strain evidence="4">MJB4</strain>
    </source>
</reference>
<dbReference type="PANTHER" id="PTHR34351:SF1">
    <property type="entry name" value="SLR1927 PROTEIN"/>
    <property type="match status" value="1"/>
</dbReference>
<dbReference type="EMBL" id="JACYXZ010000001">
    <property type="protein sequence ID" value="MBD8869207.1"/>
    <property type="molecule type" value="Genomic_DNA"/>
</dbReference>
<feature type="region of interest" description="Disordered" evidence="1">
    <location>
        <begin position="411"/>
        <end position="454"/>
    </location>
</feature>
<keyword evidence="2" id="KW-0812">Transmembrane</keyword>
<evidence type="ECO:0000313" key="5">
    <source>
        <dbReference type="Proteomes" id="UP000616839"/>
    </source>
</evidence>
<dbReference type="RefSeq" id="WP_192141463.1">
    <property type="nucleotide sequence ID" value="NZ_JACYXZ010000001.1"/>
</dbReference>
<feature type="transmembrane region" description="Helical" evidence="2">
    <location>
        <begin position="12"/>
        <end position="30"/>
    </location>
</feature>
<keyword evidence="2" id="KW-1133">Transmembrane helix</keyword>
<evidence type="ECO:0000256" key="1">
    <source>
        <dbReference type="SAM" id="MobiDB-lite"/>
    </source>
</evidence>